<dbReference type="Proteomes" id="UP001448207">
    <property type="component" value="Unassembled WGS sequence"/>
</dbReference>
<sequence length="335" mass="37289">MCQDEIQKQFSCEPLEPSLFSKLCDAHCHAHDAIDKLDLIPALKTGHITLMGVRQDDWDRVSSVANACNQVSPQKCVPCYGIHPWFSYRVIGNQSTENDHYESVLECSDSAEKQELISQLEPPFSFDVWHTNLYNRLVADPSALVGEVGLDRAARLMPGGSIVWQGIRPTSVKVTMEHQLTILGAQLELARQLNRGASIHCVQSQGHLMTLLHQTSKKIKKGDKSLVRLCLHSFGGSPGTIPQFLSVRGYKIYISFSVAINSRLVRSKLDQLIKAVPDDRLLLESDIDRPEPLDECLVAIAHIVAGAKGWPIEKVVQQTHSNWIDFITNPCAPPK</sequence>
<comment type="caution">
    <text evidence="1">The sequence shown here is derived from an EMBL/GenBank/DDBJ whole genome shotgun (WGS) entry which is preliminary data.</text>
</comment>
<accession>A0ABR3BDW9</accession>
<dbReference type="InterPro" id="IPR032466">
    <property type="entry name" value="Metal_Hydrolase"/>
</dbReference>
<dbReference type="InterPro" id="IPR053044">
    <property type="entry name" value="Metallo-hydrolase/TatD-type"/>
</dbReference>
<dbReference type="PANTHER" id="PTHR47345:SF1">
    <property type="entry name" value="CUT9-INTERACTING PROTEIN SCN1"/>
    <property type="match status" value="1"/>
</dbReference>
<dbReference type="PIRSF" id="PIRSF005902">
    <property type="entry name" value="DNase_TatD"/>
    <property type="match status" value="1"/>
</dbReference>
<dbReference type="SUPFAM" id="SSF51556">
    <property type="entry name" value="Metallo-dependent hydrolases"/>
    <property type="match status" value="1"/>
</dbReference>
<evidence type="ECO:0000313" key="2">
    <source>
        <dbReference type="Proteomes" id="UP001448207"/>
    </source>
</evidence>
<protein>
    <submittedName>
        <fullName evidence="1">TatD family</fullName>
    </submittedName>
</protein>
<name>A0ABR3BDW9_PHYBL</name>
<evidence type="ECO:0000313" key="1">
    <source>
        <dbReference type="EMBL" id="KAL0096758.1"/>
    </source>
</evidence>
<keyword evidence="2" id="KW-1185">Reference proteome</keyword>
<dbReference type="Gene3D" id="3.20.20.140">
    <property type="entry name" value="Metal-dependent hydrolases"/>
    <property type="match status" value="1"/>
</dbReference>
<reference evidence="1 2" key="1">
    <citation type="submission" date="2024-04" db="EMBL/GenBank/DDBJ databases">
        <title>Symmetric and asymmetric DNA N6-adenine methylation regulates different biological responses in Mucorales.</title>
        <authorList>
            <consortium name="Lawrence Berkeley National Laboratory"/>
            <person name="Lax C."/>
            <person name="Mondo S.J."/>
            <person name="Osorio-Concepcion M."/>
            <person name="Muszewska A."/>
            <person name="Corrochano-Luque M."/>
            <person name="Gutierrez G."/>
            <person name="Riley R."/>
            <person name="Lipzen A."/>
            <person name="Guo J."/>
            <person name="Hundley H."/>
            <person name="Amirebrahimi M."/>
            <person name="Ng V."/>
            <person name="Lorenzo-Gutierrez D."/>
            <person name="Binder U."/>
            <person name="Yang J."/>
            <person name="Song Y."/>
            <person name="Canovas D."/>
            <person name="Navarro E."/>
            <person name="Freitag M."/>
            <person name="Gabaldon T."/>
            <person name="Grigoriev I.V."/>
            <person name="Corrochano L.M."/>
            <person name="Nicolas F.E."/>
            <person name="Garre V."/>
        </authorList>
    </citation>
    <scope>NUCLEOTIDE SEQUENCE [LARGE SCALE GENOMIC DNA]</scope>
    <source>
        <strain evidence="1 2">L51</strain>
    </source>
</reference>
<organism evidence="1 2">
    <name type="scientific">Phycomyces blakesleeanus</name>
    <dbReference type="NCBI Taxonomy" id="4837"/>
    <lineage>
        <taxon>Eukaryota</taxon>
        <taxon>Fungi</taxon>
        <taxon>Fungi incertae sedis</taxon>
        <taxon>Mucoromycota</taxon>
        <taxon>Mucoromycotina</taxon>
        <taxon>Mucoromycetes</taxon>
        <taxon>Mucorales</taxon>
        <taxon>Phycomycetaceae</taxon>
        <taxon>Phycomyces</taxon>
    </lineage>
</organism>
<dbReference type="InterPro" id="IPR001130">
    <property type="entry name" value="TatD-like"/>
</dbReference>
<proteinExistence type="predicted"/>
<dbReference type="Pfam" id="PF01026">
    <property type="entry name" value="TatD_DNase"/>
    <property type="match status" value="1"/>
</dbReference>
<dbReference type="PANTHER" id="PTHR47345">
    <property type="entry name" value="CUT9-INTERACTING PROTEIN SCN1"/>
    <property type="match status" value="1"/>
</dbReference>
<dbReference type="EMBL" id="JBCLYO010000001">
    <property type="protein sequence ID" value="KAL0096758.1"/>
    <property type="molecule type" value="Genomic_DNA"/>
</dbReference>
<gene>
    <name evidence="1" type="ORF">J3Q64DRAFT_1844204</name>
</gene>